<evidence type="ECO:0000313" key="1">
    <source>
        <dbReference type="EMBL" id="KAA1073673.1"/>
    </source>
</evidence>
<reference evidence="1 2" key="1">
    <citation type="submission" date="2019-05" db="EMBL/GenBank/DDBJ databases">
        <title>Emergence of the Ug99 lineage of the wheat stem rust pathogen through somatic hybridization.</title>
        <authorList>
            <person name="Li F."/>
            <person name="Upadhyaya N.M."/>
            <person name="Sperschneider J."/>
            <person name="Matny O."/>
            <person name="Nguyen-Phuc H."/>
            <person name="Mago R."/>
            <person name="Raley C."/>
            <person name="Miller M.E."/>
            <person name="Silverstein K.A.T."/>
            <person name="Henningsen E."/>
            <person name="Hirsch C.D."/>
            <person name="Visser B."/>
            <person name="Pretorius Z.A."/>
            <person name="Steffenson B.J."/>
            <person name="Schwessinger B."/>
            <person name="Dodds P.N."/>
            <person name="Figueroa M."/>
        </authorList>
    </citation>
    <scope>NUCLEOTIDE SEQUENCE [LARGE SCALE GENOMIC DNA]</scope>
    <source>
        <strain evidence="1">21-0</strain>
    </source>
</reference>
<dbReference type="AlphaFoldDB" id="A0A5B0MBS0"/>
<accession>A0A5B0MBS0</accession>
<name>A0A5B0MBS0_PUCGR</name>
<comment type="caution">
    <text evidence="1">The sequence shown here is derived from an EMBL/GenBank/DDBJ whole genome shotgun (WGS) entry which is preliminary data.</text>
</comment>
<evidence type="ECO:0000313" key="2">
    <source>
        <dbReference type="Proteomes" id="UP000324748"/>
    </source>
</evidence>
<dbReference type="Proteomes" id="UP000324748">
    <property type="component" value="Unassembled WGS sequence"/>
</dbReference>
<sequence>MQMLAGIVEAPANYRYLPETAPTLTQLILLVHRNFMPSLEKRSDEAIIKELPDTTAVRFTYLRFQLARHRFQANGQNQRITNWKIIDRDLETLRSKSSGYQVAHTQLIAEKEKRLWGRRIGKFQASDFEMPTVTEINNRIAESARNN</sequence>
<dbReference type="OrthoDB" id="10283944at2759"/>
<proteinExistence type="predicted"/>
<keyword evidence="2" id="KW-1185">Reference proteome</keyword>
<gene>
    <name evidence="1" type="ORF">PGT21_022179</name>
</gene>
<dbReference type="EMBL" id="VSWC01000158">
    <property type="protein sequence ID" value="KAA1073673.1"/>
    <property type="molecule type" value="Genomic_DNA"/>
</dbReference>
<organism evidence="1 2">
    <name type="scientific">Puccinia graminis f. sp. tritici</name>
    <dbReference type="NCBI Taxonomy" id="56615"/>
    <lineage>
        <taxon>Eukaryota</taxon>
        <taxon>Fungi</taxon>
        <taxon>Dikarya</taxon>
        <taxon>Basidiomycota</taxon>
        <taxon>Pucciniomycotina</taxon>
        <taxon>Pucciniomycetes</taxon>
        <taxon>Pucciniales</taxon>
        <taxon>Pucciniaceae</taxon>
        <taxon>Puccinia</taxon>
    </lineage>
</organism>
<protein>
    <submittedName>
        <fullName evidence="1">Uncharacterized protein</fullName>
    </submittedName>
</protein>